<dbReference type="Pfam" id="PF00857">
    <property type="entry name" value="Isochorismatase"/>
    <property type="match status" value="1"/>
</dbReference>
<proteinExistence type="predicted"/>
<dbReference type="KEGG" id="caqu:CAQU_04515"/>
<organism evidence="3 4">
    <name type="scientific">Corynebacterium aquilae DSM 44791</name>
    <dbReference type="NCBI Taxonomy" id="1431546"/>
    <lineage>
        <taxon>Bacteria</taxon>
        <taxon>Bacillati</taxon>
        <taxon>Actinomycetota</taxon>
        <taxon>Actinomycetes</taxon>
        <taxon>Mycobacteriales</taxon>
        <taxon>Corynebacteriaceae</taxon>
        <taxon>Corynebacterium</taxon>
    </lineage>
</organism>
<evidence type="ECO:0000313" key="3">
    <source>
        <dbReference type="EMBL" id="APT84450.1"/>
    </source>
</evidence>
<reference evidence="3 4" key="1">
    <citation type="submission" date="2014-08" db="EMBL/GenBank/DDBJ databases">
        <title>Complete genome sequence of Corynebacterium aquilae S-613T(T) (=DSM 44791(T)), isolated from the choana of a healthy golden eagle.</title>
        <authorList>
            <person name="Ruckert C."/>
            <person name="Albersmeier A."/>
            <person name="Winkler A."/>
            <person name="Kalinowski J."/>
        </authorList>
    </citation>
    <scope>NUCLEOTIDE SEQUENCE [LARGE SCALE GENOMIC DNA]</scope>
    <source>
        <strain evidence="3 4">S-613</strain>
    </source>
</reference>
<dbReference type="InterPro" id="IPR036380">
    <property type="entry name" value="Isochorismatase-like_sf"/>
</dbReference>
<dbReference type="Proteomes" id="UP000185478">
    <property type="component" value="Chromosome"/>
</dbReference>
<dbReference type="PANTHER" id="PTHR43540:SF3">
    <property type="entry name" value="ENTEROBACTIN SYNTHASE COMPONENT B"/>
    <property type="match status" value="1"/>
</dbReference>
<keyword evidence="1" id="KW-0378">Hydrolase</keyword>
<dbReference type="GO" id="GO:0008908">
    <property type="term" value="F:isochorismatase activity"/>
    <property type="evidence" value="ECO:0007669"/>
    <property type="project" value="InterPro"/>
</dbReference>
<gene>
    <name evidence="3" type="ORF">CAQU_04515</name>
</gene>
<protein>
    <recommendedName>
        <fullName evidence="2">Isochorismatase-like domain-containing protein</fullName>
    </recommendedName>
</protein>
<dbReference type="Gene3D" id="3.40.50.850">
    <property type="entry name" value="Isochorismatase-like"/>
    <property type="match status" value="1"/>
</dbReference>
<name>A0A1L7CEZ5_9CORY</name>
<accession>A0A1L7CEZ5</accession>
<dbReference type="AlphaFoldDB" id="A0A1L7CEZ5"/>
<dbReference type="OrthoDB" id="5794853at2"/>
<dbReference type="STRING" id="1431546.CAQU_04515"/>
<dbReference type="RefSeq" id="WP_075725560.1">
    <property type="nucleotide sequence ID" value="NZ_CP009245.1"/>
</dbReference>
<dbReference type="EMBL" id="CP009245">
    <property type="protein sequence ID" value="APT84450.1"/>
    <property type="molecule type" value="Genomic_DNA"/>
</dbReference>
<dbReference type="InterPro" id="IPR000868">
    <property type="entry name" value="Isochorismatase-like_dom"/>
</dbReference>
<evidence type="ECO:0000313" key="4">
    <source>
        <dbReference type="Proteomes" id="UP000185478"/>
    </source>
</evidence>
<sequence length="211" mass="23146">MIPTIEDYPHPSVDTVPLTRANWTLDPTKAALLIHDMQEYFTSAYRGNDTINRTTANIARLIDCARKANIPVFYTAQPPNQRAEDRGLLTDLWGTGLSADGREAIVEALTPQAEDTVLTKWRYDAFERSDFQQLLGDSGRTQLIITGIYAHIGVLSTALSAFMKDISPFLVADACADFSEDLHRFALAQAARTCAVVTDTAAVTKALSATH</sequence>
<evidence type="ECO:0000259" key="2">
    <source>
        <dbReference type="Pfam" id="PF00857"/>
    </source>
</evidence>
<dbReference type="PANTHER" id="PTHR43540">
    <property type="entry name" value="PEROXYUREIDOACRYLATE/UREIDOACRYLATE AMIDOHYDROLASE-RELATED"/>
    <property type="match status" value="1"/>
</dbReference>
<dbReference type="PRINTS" id="PR01398">
    <property type="entry name" value="ISCHRISMTASE"/>
</dbReference>
<feature type="domain" description="Isochorismatase-like" evidence="2">
    <location>
        <begin position="30"/>
        <end position="201"/>
    </location>
</feature>
<evidence type="ECO:0000256" key="1">
    <source>
        <dbReference type="ARBA" id="ARBA00022801"/>
    </source>
</evidence>
<dbReference type="SUPFAM" id="SSF52499">
    <property type="entry name" value="Isochorismatase-like hydrolases"/>
    <property type="match status" value="1"/>
</dbReference>
<keyword evidence="4" id="KW-1185">Reference proteome</keyword>
<dbReference type="InterPro" id="IPR050272">
    <property type="entry name" value="Isochorismatase-like_hydrls"/>
</dbReference>
<dbReference type="InterPro" id="IPR016291">
    <property type="entry name" value="Isochorismatase"/>
</dbReference>